<evidence type="ECO:0000313" key="3">
    <source>
        <dbReference type="EnsemblFungi" id="MAPG_01145T0"/>
    </source>
</evidence>
<dbReference type="STRING" id="644358.A0A0C4DMX8"/>
<dbReference type="GO" id="GO:0046087">
    <property type="term" value="P:cytidine metabolic process"/>
    <property type="evidence" value="ECO:0007669"/>
    <property type="project" value="TreeGrafter"/>
</dbReference>
<feature type="domain" description="CMP/dCMP-type deaminase" evidence="1">
    <location>
        <begin position="5"/>
        <end position="109"/>
    </location>
</feature>
<dbReference type="OrthoDB" id="408702at2759"/>
<reference evidence="2" key="2">
    <citation type="submission" date="2010-05" db="EMBL/GenBank/DDBJ databases">
        <title>The Genome Sequence of Magnaporthe poae strain ATCC 64411.</title>
        <authorList>
            <consortium name="The Broad Institute Genome Sequencing Platform"/>
            <consortium name="Broad Institute Genome Sequencing Center for Infectious Disease"/>
            <person name="Ma L.-J."/>
            <person name="Dead R."/>
            <person name="Young S."/>
            <person name="Zeng Q."/>
            <person name="Koehrsen M."/>
            <person name="Alvarado L."/>
            <person name="Berlin A."/>
            <person name="Chapman S.B."/>
            <person name="Chen Z."/>
            <person name="Freedman E."/>
            <person name="Gellesch M."/>
            <person name="Goldberg J."/>
            <person name="Griggs A."/>
            <person name="Gujja S."/>
            <person name="Heilman E.R."/>
            <person name="Heiman D."/>
            <person name="Hepburn T."/>
            <person name="Howarth C."/>
            <person name="Jen D."/>
            <person name="Larson L."/>
            <person name="Mehta T."/>
            <person name="Neiman D."/>
            <person name="Pearson M."/>
            <person name="Roberts A."/>
            <person name="Saif S."/>
            <person name="Shea T."/>
            <person name="Shenoy N."/>
            <person name="Sisk P."/>
            <person name="Stolte C."/>
            <person name="Sykes S."/>
            <person name="Walk T."/>
            <person name="White J."/>
            <person name="Yandava C."/>
            <person name="Haas B."/>
            <person name="Nusbaum C."/>
            <person name="Birren B."/>
        </authorList>
    </citation>
    <scope>NUCLEOTIDE SEQUENCE</scope>
    <source>
        <strain evidence="2">ATCC 64411</strain>
    </source>
</reference>
<dbReference type="GO" id="GO:0008835">
    <property type="term" value="F:diaminohydroxyphosphoribosylaminopyrimidine deaminase activity"/>
    <property type="evidence" value="ECO:0007669"/>
    <property type="project" value="TreeGrafter"/>
</dbReference>
<protein>
    <recommendedName>
        <fullName evidence="1">CMP/dCMP-type deaminase domain-containing protein</fullName>
    </recommendedName>
</protein>
<name>A0A0C4DMX8_MAGP6</name>
<reference evidence="3" key="5">
    <citation type="submission" date="2015-06" db="UniProtKB">
        <authorList>
            <consortium name="EnsemblFungi"/>
        </authorList>
    </citation>
    <scope>IDENTIFICATION</scope>
    <source>
        <strain evidence="3">ATCC 64411</strain>
    </source>
</reference>
<reference evidence="4" key="1">
    <citation type="submission" date="2010-05" db="EMBL/GenBank/DDBJ databases">
        <title>The genome sequence of Magnaporthe poae strain ATCC 64411.</title>
        <authorList>
            <person name="Ma L.-J."/>
            <person name="Dead R."/>
            <person name="Young S."/>
            <person name="Zeng Q."/>
            <person name="Koehrsen M."/>
            <person name="Alvarado L."/>
            <person name="Berlin A."/>
            <person name="Chapman S.B."/>
            <person name="Chen Z."/>
            <person name="Freedman E."/>
            <person name="Gellesch M."/>
            <person name="Goldberg J."/>
            <person name="Griggs A."/>
            <person name="Gujja S."/>
            <person name="Heilman E.R."/>
            <person name="Heiman D."/>
            <person name="Hepburn T."/>
            <person name="Howarth C."/>
            <person name="Jen D."/>
            <person name="Larson L."/>
            <person name="Mehta T."/>
            <person name="Neiman D."/>
            <person name="Pearson M."/>
            <person name="Roberts A."/>
            <person name="Saif S."/>
            <person name="Shea T."/>
            <person name="Shenoy N."/>
            <person name="Sisk P."/>
            <person name="Stolte C."/>
            <person name="Sykes S."/>
            <person name="Walk T."/>
            <person name="White J."/>
            <person name="Yandava C."/>
            <person name="Haas B."/>
            <person name="Nusbaum C."/>
            <person name="Birren B."/>
        </authorList>
    </citation>
    <scope>NUCLEOTIDE SEQUENCE [LARGE SCALE GENOMIC DNA]</scope>
    <source>
        <strain evidence="4">ATCC 64411 / 73-15</strain>
    </source>
</reference>
<dbReference type="Gene3D" id="3.40.140.10">
    <property type="entry name" value="Cytidine Deaminase, domain 2"/>
    <property type="match status" value="1"/>
</dbReference>
<dbReference type="GO" id="GO:0004131">
    <property type="term" value="F:cytosine deaminase activity"/>
    <property type="evidence" value="ECO:0007669"/>
    <property type="project" value="TreeGrafter"/>
</dbReference>
<dbReference type="AlphaFoldDB" id="A0A0C4DMX8"/>
<dbReference type="PANTHER" id="PTHR11079:SF190">
    <property type="entry name" value="CYTOSINE DEAMINASE"/>
    <property type="match status" value="1"/>
</dbReference>
<reference evidence="3" key="4">
    <citation type="journal article" date="2015" name="G3 (Bethesda)">
        <title>Genome sequences of three phytopathogenic species of the Magnaporthaceae family of fungi.</title>
        <authorList>
            <person name="Okagaki L.H."/>
            <person name="Nunes C.C."/>
            <person name="Sailsbery J."/>
            <person name="Clay B."/>
            <person name="Brown D."/>
            <person name="John T."/>
            <person name="Oh Y."/>
            <person name="Young N."/>
            <person name="Fitzgerald M."/>
            <person name="Haas B.J."/>
            <person name="Zeng Q."/>
            <person name="Young S."/>
            <person name="Adiconis X."/>
            <person name="Fan L."/>
            <person name="Levin J.Z."/>
            <person name="Mitchell T.K."/>
            <person name="Okubara P.A."/>
            <person name="Farman M.L."/>
            <person name="Kohn L.M."/>
            <person name="Birren B."/>
            <person name="Ma L.-J."/>
            <person name="Dean R.A."/>
        </authorList>
    </citation>
    <scope>NUCLEOTIDE SEQUENCE</scope>
    <source>
        <strain evidence="3">ATCC 64411 / 73-15</strain>
    </source>
</reference>
<dbReference type="InterPro" id="IPR016193">
    <property type="entry name" value="Cytidine_deaminase-like"/>
</dbReference>
<dbReference type="Pfam" id="PF00383">
    <property type="entry name" value="dCMP_cyt_deam_1"/>
    <property type="match status" value="1"/>
</dbReference>
<dbReference type="SUPFAM" id="SSF53927">
    <property type="entry name" value="Cytidine deaminase-like"/>
    <property type="match status" value="1"/>
</dbReference>
<gene>
    <name evidence="2" type="ORF">MAPG_01145</name>
</gene>
<keyword evidence="4" id="KW-1185">Reference proteome</keyword>
<dbReference type="EMBL" id="GL876966">
    <property type="protein sequence ID" value="KLU82066.1"/>
    <property type="molecule type" value="Genomic_DNA"/>
</dbReference>
<dbReference type="EMBL" id="ADBL01000269">
    <property type="status" value="NOT_ANNOTATED_CDS"/>
    <property type="molecule type" value="Genomic_DNA"/>
</dbReference>
<dbReference type="GO" id="GO:0008655">
    <property type="term" value="P:pyrimidine-containing compound salvage"/>
    <property type="evidence" value="ECO:0007669"/>
    <property type="project" value="TreeGrafter"/>
</dbReference>
<sequence length="109" mass="11739">MNPMMDDAKFYAIALEEARKGFDEGGIPIGAALVSSDGRLLGRGRNLRVQLGSPIHHGETSALANSGRLPASAYKGSTMYTTLSPCDMCKCATPYRPSWPRLQTDHNGL</sequence>
<accession>A0A0C4DMX8</accession>
<dbReference type="OMA" id="EMSCLEN"/>
<dbReference type="GO" id="GO:0019858">
    <property type="term" value="P:cytosine metabolic process"/>
    <property type="evidence" value="ECO:0007669"/>
    <property type="project" value="TreeGrafter"/>
</dbReference>
<dbReference type="GO" id="GO:0005634">
    <property type="term" value="C:nucleus"/>
    <property type="evidence" value="ECO:0007669"/>
    <property type="project" value="TreeGrafter"/>
</dbReference>
<evidence type="ECO:0000313" key="2">
    <source>
        <dbReference type="EMBL" id="KLU82066.1"/>
    </source>
</evidence>
<dbReference type="GO" id="GO:0005737">
    <property type="term" value="C:cytoplasm"/>
    <property type="evidence" value="ECO:0007669"/>
    <property type="project" value="TreeGrafter"/>
</dbReference>
<dbReference type="PANTHER" id="PTHR11079">
    <property type="entry name" value="CYTOSINE DEAMINASE FAMILY MEMBER"/>
    <property type="match status" value="1"/>
</dbReference>
<dbReference type="eggNOG" id="KOG1018">
    <property type="taxonomic scope" value="Eukaryota"/>
</dbReference>
<dbReference type="PROSITE" id="PS51747">
    <property type="entry name" value="CYT_DCMP_DEAMINASES_2"/>
    <property type="match status" value="1"/>
</dbReference>
<dbReference type="EnsemblFungi" id="MAPG_01145T0">
    <property type="protein sequence ID" value="MAPG_01145T0"/>
    <property type="gene ID" value="MAPG_01145"/>
</dbReference>
<proteinExistence type="predicted"/>
<organism evidence="3 4">
    <name type="scientific">Magnaporthiopsis poae (strain ATCC 64411 / 73-15)</name>
    <name type="common">Kentucky bluegrass fungus</name>
    <name type="synonym">Magnaporthe poae</name>
    <dbReference type="NCBI Taxonomy" id="644358"/>
    <lineage>
        <taxon>Eukaryota</taxon>
        <taxon>Fungi</taxon>
        <taxon>Dikarya</taxon>
        <taxon>Ascomycota</taxon>
        <taxon>Pezizomycotina</taxon>
        <taxon>Sordariomycetes</taxon>
        <taxon>Sordariomycetidae</taxon>
        <taxon>Magnaporthales</taxon>
        <taxon>Magnaporthaceae</taxon>
        <taxon>Magnaporthiopsis</taxon>
    </lineage>
</organism>
<evidence type="ECO:0000313" key="4">
    <source>
        <dbReference type="Proteomes" id="UP000011715"/>
    </source>
</evidence>
<reference evidence="2" key="3">
    <citation type="submission" date="2011-03" db="EMBL/GenBank/DDBJ databases">
        <title>Annotation of Magnaporthe poae ATCC 64411.</title>
        <authorList>
            <person name="Ma L.-J."/>
            <person name="Dead R."/>
            <person name="Young S.K."/>
            <person name="Zeng Q."/>
            <person name="Gargeya S."/>
            <person name="Fitzgerald M."/>
            <person name="Haas B."/>
            <person name="Abouelleil A."/>
            <person name="Alvarado L."/>
            <person name="Arachchi H.M."/>
            <person name="Berlin A."/>
            <person name="Brown A."/>
            <person name="Chapman S.B."/>
            <person name="Chen Z."/>
            <person name="Dunbar C."/>
            <person name="Freedman E."/>
            <person name="Gearin G."/>
            <person name="Gellesch M."/>
            <person name="Goldberg J."/>
            <person name="Griggs A."/>
            <person name="Gujja S."/>
            <person name="Heiman D."/>
            <person name="Howarth C."/>
            <person name="Larson L."/>
            <person name="Lui A."/>
            <person name="MacDonald P.J.P."/>
            <person name="Mehta T."/>
            <person name="Montmayeur A."/>
            <person name="Murphy C."/>
            <person name="Neiman D."/>
            <person name="Pearson M."/>
            <person name="Priest M."/>
            <person name="Roberts A."/>
            <person name="Saif S."/>
            <person name="Shea T."/>
            <person name="Shenoy N."/>
            <person name="Sisk P."/>
            <person name="Stolte C."/>
            <person name="Sykes S."/>
            <person name="Yandava C."/>
            <person name="Wortman J."/>
            <person name="Nusbaum C."/>
            <person name="Birren B."/>
        </authorList>
    </citation>
    <scope>NUCLEOTIDE SEQUENCE</scope>
    <source>
        <strain evidence="2">ATCC 64411</strain>
    </source>
</reference>
<dbReference type="CDD" id="cd01285">
    <property type="entry name" value="nucleoside_deaminase"/>
    <property type="match status" value="1"/>
</dbReference>
<evidence type="ECO:0000259" key="1">
    <source>
        <dbReference type="PROSITE" id="PS51747"/>
    </source>
</evidence>
<dbReference type="InterPro" id="IPR002125">
    <property type="entry name" value="CMP_dCMP_dom"/>
</dbReference>
<dbReference type="VEuPathDB" id="FungiDB:MAPG_01145"/>
<dbReference type="Proteomes" id="UP000011715">
    <property type="component" value="Unassembled WGS sequence"/>
</dbReference>